<dbReference type="Gene3D" id="2.40.10.10">
    <property type="entry name" value="Trypsin-like serine proteases"/>
    <property type="match status" value="1"/>
</dbReference>
<dbReference type="InterPro" id="IPR043504">
    <property type="entry name" value="Peptidase_S1_PA_chymotrypsin"/>
</dbReference>
<dbReference type="GO" id="GO:0006508">
    <property type="term" value="P:proteolysis"/>
    <property type="evidence" value="ECO:0007669"/>
    <property type="project" value="InterPro"/>
</dbReference>
<dbReference type="AlphaFoldDB" id="A0A1B6KJJ1"/>
<dbReference type="Pfam" id="PF00089">
    <property type="entry name" value="Trypsin"/>
    <property type="match status" value="1"/>
</dbReference>
<evidence type="ECO:0000259" key="1">
    <source>
        <dbReference type="Pfam" id="PF00089"/>
    </source>
</evidence>
<feature type="non-terminal residue" evidence="2">
    <location>
        <position position="1"/>
    </location>
</feature>
<name>A0A1B6KJJ1_9HEMI</name>
<dbReference type="InterPro" id="IPR009003">
    <property type="entry name" value="Peptidase_S1_PA"/>
</dbReference>
<protein>
    <recommendedName>
        <fullName evidence="1">Peptidase S1 domain-containing protein</fullName>
    </recommendedName>
</protein>
<proteinExistence type="predicted"/>
<feature type="non-terminal residue" evidence="2">
    <location>
        <position position="103"/>
    </location>
</feature>
<evidence type="ECO:0000313" key="2">
    <source>
        <dbReference type="EMBL" id="JAT11611.1"/>
    </source>
</evidence>
<reference evidence="2" key="1">
    <citation type="submission" date="2015-11" db="EMBL/GenBank/DDBJ databases">
        <title>De novo transcriptome assembly of four potential Pierce s Disease insect vectors from Arizona vineyards.</title>
        <authorList>
            <person name="Tassone E.E."/>
        </authorList>
    </citation>
    <scope>NUCLEOTIDE SEQUENCE</scope>
</reference>
<dbReference type="EMBL" id="GEBQ01028366">
    <property type="protein sequence ID" value="JAT11611.1"/>
    <property type="molecule type" value="Transcribed_RNA"/>
</dbReference>
<accession>A0A1B6KJJ1</accession>
<dbReference type="SUPFAM" id="SSF50494">
    <property type="entry name" value="Trypsin-like serine proteases"/>
    <property type="match status" value="1"/>
</dbReference>
<organism evidence="2">
    <name type="scientific">Graphocephala atropunctata</name>
    <dbReference type="NCBI Taxonomy" id="36148"/>
    <lineage>
        <taxon>Eukaryota</taxon>
        <taxon>Metazoa</taxon>
        <taxon>Ecdysozoa</taxon>
        <taxon>Arthropoda</taxon>
        <taxon>Hexapoda</taxon>
        <taxon>Insecta</taxon>
        <taxon>Pterygota</taxon>
        <taxon>Neoptera</taxon>
        <taxon>Paraneoptera</taxon>
        <taxon>Hemiptera</taxon>
        <taxon>Auchenorrhyncha</taxon>
        <taxon>Membracoidea</taxon>
        <taxon>Cicadellidae</taxon>
        <taxon>Cicadellinae</taxon>
        <taxon>Cicadellini</taxon>
        <taxon>Graphocephala</taxon>
    </lineage>
</organism>
<dbReference type="GO" id="GO:0004252">
    <property type="term" value="F:serine-type endopeptidase activity"/>
    <property type="evidence" value="ECO:0007669"/>
    <property type="project" value="InterPro"/>
</dbReference>
<gene>
    <name evidence="2" type="ORF">g.13220</name>
</gene>
<sequence length="103" mass="11509">SIQFTRIYIGTGSIISKSWVLTTAFLVYVFDPDDLAVVADSDDGRSGSRFQIAKMVLHPSYDYRVDYNYACLQIKGQFSWSATVKPIRLPKSNPRANTAVKVA</sequence>
<dbReference type="InterPro" id="IPR001254">
    <property type="entry name" value="Trypsin_dom"/>
</dbReference>
<feature type="domain" description="Peptidase S1" evidence="1">
    <location>
        <begin position="2"/>
        <end position="100"/>
    </location>
</feature>